<dbReference type="AlphaFoldDB" id="A0AAV4B5T3"/>
<organism evidence="2 3">
    <name type="scientific">Plakobranchus ocellatus</name>
    <dbReference type="NCBI Taxonomy" id="259542"/>
    <lineage>
        <taxon>Eukaryota</taxon>
        <taxon>Metazoa</taxon>
        <taxon>Spiralia</taxon>
        <taxon>Lophotrochozoa</taxon>
        <taxon>Mollusca</taxon>
        <taxon>Gastropoda</taxon>
        <taxon>Heterobranchia</taxon>
        <taxon>Euthyneura</taxon>
        <taxon>Panpulmonata</taxon>
        <taxon>Sacoglossa</taxon>
        <taxon>Placobranchoidea</taxon>
        <taxon>Plakobranchidae</taxon>
        <taxon>Plakobranchus</taxon>
    </lineage>
</organism>
<dbReference type="EMBL" id="BLXT01004584">
    <property type="protein sequence ID" value="GFO14975.1"/>
    <property type="molecule type" value="Genomic_DNA"/>
</dbReference>
<comment type="caution">
    <text evidence="2">The sequence shown here is derived from an EMBL/GenBank/DDBJ whole genome shotgun (WGS) entry which is preliminary data.</text>
</comment>
<proteinExistence type="predicted"/>
<gene>
    <name evidence="2" type="ORF">PoB_004148000</name>
</gene>
<dbReference type="Proteomes" id="UP000735302">
    <property type="component" value="Unassembled WGS sequence"/>
</dbReference>
<accession>A0AAV4B5T3</accession>
<name>A0AAV4B5T3_9GAST</name>
<protein>
    <submittedName>
        <fullName evidence="2">Uncharacterized protein</fullName>
    </submittedName>
</protein>
<feature type="non-terminal residue" evidence="2">
    <location>
        <position position="129"/>
    </location>
</feature>
<feature type="region of interest" description="Disordered" evidence="1">
    <location>
        <begin position="1"/>
        <end position="32"/>
    </location>
</feature>
<feature type="region of interest" description="Disordered" evidence="1">
    <location>
        <begin position="77"/>
        <end position="129"/>
    </location>
</feature>
<reference evidence="2 3" key="1">
    <citation type="journal article" date="2021" name="Elife">
        <title>Chloroplast acquisition without the gene transfer in kleptoplastic sea slugs, Plakobranchus ocellatus.</title>
        <authorList>
            <person name="Maeda T."/>
            <person name="Takahashi S."/>
            <person name="Yoshida T."/>
            <person name="Shimamura S."/>
            <person name="Takaki Y."/>
            <person name="Nagai Y."/>
            <person name="Toyoda A."/>
            <person name="Suzuki Y."/>
            <person name="Arimoto A."/>
            <person name="Ishii H."/>
            <person name="Satoh N."/>
            <person name="Nishiyama T."/>
            <person name="Hasebe M."/>
            <person name="Maruyama T."/>
            <person name="Minagawa J."/>
            <person name="Obokata J."/>
            <person name="Shigenobu S."/>
        </authorList>
    </citation>
    <scope>NUCLEOTIDE SEQUENCE [LARGE SCALE GENOMIC DNA]</scope>
</reference>
<feature type="compositionally biased region" description="Basic and acidic residues" evidence="1">
    <location>
        <begin position="119"/>
        <end position="129"/>
    </location>
</feature>
<evidence type="ECO:0000256" key="1">
    <source>
        <dbReference type="SAM" id="MobiDB-lite"/>
    </source>
</evidence>
<evidence type="ECO:0000313" key="3">
    <source>
        <dbReference type="Proteomes" id="UP000735302"/>
    </source>
</evidence>
<evidence type="ECO:0000313" key="2">
    <source>
        <dbReference type="EMBL" id="GFO14975.1"/>
    </source>
</evidence>
<sequence>MFLQDAGSLKPPKSMSKVLRHRRPKESVTQGIVGKEGCGFKDKRKFLKKGEFGENSERSLPTAIAWGSNSSIPELLAKQKSHAHTRPSSASRLAPSNRLGSSDKSKRPQSARESVTCSDKIEKVHGNLK</sequence>
<keyword evidence="3" id="KW-1185">Reference proteome</keyword>